<reference evidence="4" key="4">
    <citation type="submission" date="2025-09" db="UniProtKB">
        <authorList>
            <consortium name="Ensembl"/>
        </authorList>
    </citation>
    <scope>IDENTIFICATION</scope>
</reference>
<reference evidence="5" key="2">
    <citation type="journal article" date="2014" name="Nat. Commun.">
        <title>The cavefish genome reveals candidate genes for eye loss.</title>
        <authorList>
            <person name="McGaugh S.E."/>
            <person name="Gross J.B."/>
            <person name="Aken B."/>
            <person name="Blin M."/>
            <person name="Borowsky R."/>
            <person name="Chalopin D."/>
            <person name="Hinaux H."/>
            <person name="Jeffery W.R."/>
            <person name="Keene A."/>
            <person name="Ma L."/>
            <person name="Minx P."/>
            <person name="Murphy D."/>
            <person name="O'Quin K.E."/>
            <person name="Retaux S."/>
            <person name="Rohner N."/>
            <person name="Searle S.M."/>
            <person name="Stahl B.A."/>
            <person name="Tabin C."/>
            <person name="Volff J.N."/>
            <person name="Yoshizawa M."/>
            <person name="Warren W.C."/>
        </authorList>
    </citation>
    <scope>NUCLEOTIDE SEQUENCE [LARGE SCALE GENOMIC DNA]</scope>
    <source>
        <strain evidence="5">female</strain>
    </source>
</reference>
<feature type="compositionally biased region" description="Polar residues" evidence="1">
    <location>
        <begin position="771"/>
        <end position="785"/>
    </location>
</feature>
<feature type="compositionally biased region" description="Basic and acidic residues" evidence="1">
    <location>
        <begin position="1"/>
        <end position="18"/>
    </location>
</feature>
<dbReference type="CDD" id="cd00160">
    <property type="entry name" value="RhoGEF"/>
    <property type="match status" value="1"/>
</dbReference>
<evidence type="ECO:0000256" key="1">
    <source>
        <dbReference type="SAM" id="MobiDB-lite"/>
    </source>
</evidence>
<dbReference type="GO" id="GO:0030424">
    <property type="term" value="C:axon"/>
    <property type="evidence" value="ECO:0007669"/>
    <property type="project" value="TreeGrafter"/>
</dbReference>
<dbReference type="Gene3D" id="1.20.900.10">
    <property type="entry name" value="Dbl homology (DH) domain"/>
    <property type="match status" value="1"/>
</dbReference>
<proteinExistence type="predicted"/>
<dbReference type="PROSITE" id="PS50003">
    <property type="entry name" value="PH_DOMAIN"/>
    <property type="match status" value="1"/>
</dbReference>
<feature type="compositionally biased region" description="Basic and acidic residues" evidence="1">
    <location>
        <begin position="898"/>
        <end position="909"/>
    </location>
</feature>
<dbReference type="GO" id="GO:0030139">
    <property type="term" value="C:endocytic vesicle"/>
    <property type="evidence" value="ECO:0007669"/>
    <property type="project" value="TreeGrafter"/>
</dbReference>
<evidence type="ECO:0000313" key="5">
    <source>
        <dbReference type="Proteomes" id="UP000018467"/>
    </source>
</evidence>
<feature type="region of interest" description="Disordered" evidence="1">
    <location>
        <begin position="589"/>
        <end position="668"/>
    </location>
</feature>
<dbReference type="SUPFAM" id="SSF48065">
    <property type="entry name" value="DBL homology domain (DH-domain)"/>
    <property type="match status" value="1"/>
</dbReference>
<evidence type="ECO:0000259" key="2">
    <source>
        <dbReference type="PROSITE" id="PS50003"/>
    </source>
</evidence>
<dbReference type="SMART" id="SM00325">
    <property type="entry name" value="RhoGEF"/>
    <property type="match status" value="1"/>
</dbReference>
<dbReference type="Gene3D" id="2.30.29.30">
    <property type="entry name" value="Pleckstrin-homology domain (PH domain)/Phosphotyrosine-binding domain (PTB)"/>
    <property type="match status" value="1"/>
</dbReference>
<dbReference type="InterPro" id="IPR040181">
    <property type="entry name" value="PKHG5/7"/>
</dbReference>
<dbReference type="Ensembl" id="ENSAMXT00000056463.1">
    <property type="protein sequence ID" value="ENSAMXP00000032169.1"/>
    <property type="gene ID" value="ENSAMXG00000032096.1"/>
</dbReference>
<dbReference type="SUPFAM" id="SSF50729">
    <property type="entry name" value="PH domain-like"/>
    <property type="match status" value="1"/>
</dbReference>
<evidence type="ECO:0000313" key="4">
    <source>
        <dbReference type="Ensembl" id="ENSAMXP00000032169.1"/>
    </source>
</evidence>
<feature type="region of interest" description="Disordered" evidence="1">
    <location>
        <begin position="770"/>
        <end position="923"/>
    </location>
</feature>
<organism evidence="4 5">
    <name type="scientific">Astyanax mexicanus</name>
    <name type="common">Blind cave fish</name>
    <name type="synonym">Astyanax fasciatus mexicanus</name>
    <dbReference type="NCBI Taxonomy" id="7994"/>
    <lineage>
        <taxon>Eukaryota</taxon>
        <taxon>Metazoa</taxon>
        <taxon>Chordata</taxon>
        <taxon>Craniata</taxon>
        <taxon>Vertebrata</taxon>
        <taxon>Euteleostomi</taxon>
        <taxon>Actinopterygii</taxon>
        <taxon>Neopterygii</taxon>
        <taxon>Teleostei</taxon>
        <taxon>Ostariophysi</taxon>
        <taxon>Characiformes</taxon>
        <taxon>Characoidei</taxon>
        <taxon>Acestrorhamphidae</taxon>
        <taxon>Acestrorhamphinae</taxon>
        <taxon>Astyanax</taxon>
    </lineage>
</organism>
<dbReference type="GO" id="GO:0005886">
    <property type="term" value="C:plasma membrane"/>
    <property type="evidence" value="ECO:0007669"/>
    <property type="project" value="TreeGrafter"/>
</dbReference>
<dbReference type="InParanoid" id="A0A3B1ISP9"/>
<dbReference type="Bgee" id="ENSAMXG00000032096">
    <property type="expression patterns" value="Expressed in zone of skin and 10 other cell types or tissues"/>
</dbReference>
<name>A0A3B1ISP9_ASTMX</name>
<feature type="region of interest" description="Disordered" evidence="1">
    <location>
        <begin position="721"/>
        <end position="751"/>
    </location>
</feature>
<dbReference type="PANTHER" id="PTHR13217">
    <property type="entry name" value="PLECKSTRIN HOMOLOGY DOMAIN-CONTAINING FAMILY G MEMBER 7"/>
    <property type="match status" value="1"/>
</dbReference>
<feature type="compositionally biased region" description="Basic and acidic residues" evidence="1">
    <location>
        <begin position="853"/>
        <end position="869"/>
    </location>
</feature>
<reference evidence="5" key="1">
    <citation type="submission" date="2013-03" db="EMBL/GenBank/DDBJ databases">
        <authorList>
            <person name="Jeffery W."/>
            <person name="Warren W."/>
            <person name="Wilson R.K."/>
        </authorList>
    </citation>
    <scope>NUCLEOTIDE SEQUENCE</scope>
    <source>
        <strain evidence="5">female</strain>
    </source>
</reference>
<feature type="compositionally biased region" description="Low complexity" evidence="1">
    <location>
        <begin position="876"/>
        <end position="887"/>
    </location>
</feature>
<evidence type="ECO:0000259" key="3">
    <source>
        <dbReference type="PROSITE" id="PS50010"/>
    </source>
</evidence>
<feature type="region of interest" description="Disordered" evidence="1">
    <location>
        <begin position="1"/>
        <end position="72"/>
    </location>
</feature>
<dbReference type="GO" id="GO:0007266">
    <property type="term" value="P:Rho protein signal transduction"/>
    <property type="evidence" value="ECO:0007669"/>
    <property type="project" value="TreeGrafter"/>
</dbReference>
<feature type="domain" description="DH" evidence="3">
    <location>
        <begin position="153"/>
        <end position="345"/>
    </location>
</feature>
<feature type="compositionally biased region" description="Polar residues" evidence="1">
    <location>
        <begin position="652"/>
        <end position="668"/>
    </location>
</feature>
<feature type="region of interest" description="Disordered" evidence="1">
    <location>
        <begin position="695"/>
        <end position="714"/>
    </location>
</feature>
<accession>A0A3B1ISP9</accession>
<dbReference type="InterPro" id="IPR011993">
    <property type="entry name" value="PH-like_dom_sf"/>
</dbReference>
<feature type="compositionally biased region" description="Low complexity" evidence="1">
    <location>
        <begin position="62"/>
        <end position="72"/>
    </location>
</feature>
<dbReference type="GO" id="GO:0043542">
    <property type="term" value="P:endothelial cell migration"/>
    <property type="evidence" value="ECO:0007669"/>
    <property type="project" value="TreeGrafter"/>
</dbReference>
<feature type="compositionally biased region" description="Pro residues" evidence="1">
    <location>
        <begin position="825"/>
        <end position="838"/>
    </location>
</feature>
<dbReference type="STRING" id="7994.ENSAMXP00000032169"/>
<dbReference type="GO" id="GO:0005085">
    <property type="term" value="F:guanyl-nucleotide exchange factor activity"/>
    <property type="evidence" value="ECO:0007669"/>
    <property type="project" value="InterPro"/>
</dbReference>
<dbReference type="GeneTree" id="ENSGT00940000161250"/>
<dbReference type="InterPro" id="IPR001849">
    <property type="entry name" value="PH_domain"/>
</dbReference>
<dbReference type="AlphaFoldDB" id="A0A3B1ISP9"/>
<dbReference type="Pfam" id="PF00621">
    <property type="entry name" value="RhoGEF"/>
    <property type="match status" value="1"/>
</dbReference>
<dbReference type="InterPro" id="IPR000219">
    <property type="entry name" value="DH_dom"/>
</dbReference>
<protein>
    <submittedName>
        <fullName evidence="4">Pleckstrin homology domain containing, family G (with RhoGef domain) member 6</fullName>
    </submittedName>
</protein>
<dbReference type="InterPro" id="IPR035899">
    <property type="entry name" value="DBL_dom_sf"/>
</dbReference>
<dbReference type="PANTHER" id="PTHR13217:SF10">
    <property type="entry name" value="PLECKSTRIN HOMOLOGY DOMAIN-CONTAINING FAMILY G MEMBER 6 ISOFORM X1"/>
    <property type="match status" value="1"/>
</dbReference>
<feature type="compositionally biased region" description="Low complexity" evidence="1">
    <location>
        <begin position="725"/>
        <end position="739"/>
    </location>
</feature>
<feature type="region of interest" description="Disordered" evidence="1">
    <location>
        <begin position="506"/>
        <end position="556"/>
    </location>
</feature>
<reference evidence="4" key="3">
    <citation type="submission" date="2025-08" db="UniProtKB">
        <authorList>
            <consortium name="Ensembl"/>
        </authorList>
    </citation>
    <scope>IDENTIFICATION</scope>
</reference>
<dbReference type="Proteomes" id="UP000018467">
    <property type="component" value="Unassembled WGS sequence"/>
</dbReference>
<sequence length="975" mass="110425">MDGVMEKQREAEKEKDSDAADGLFAQHAETQASHRRATEKHKYSTLGYQKKKQRPVDFSTVSKGSSGSSRSRGALMQALFSQNASEKSSTQEDKGVAAGGQEQVEVLKQTLESFPLPAEISWRWGEEDKADVLEKSWTDIVHSHESMSKTQRHQQEALWELLQTELVYINKLTIITELVLSALEYVHQRGFLLEVTSAQLFSNLPSILEAHKLFWRDVMYPMLINVRQTGQPFDPLKLEPGCLQFAERFSAYLDYCWEEERNVEFTRRQLESNPQFQAYLLWVETHPQCVRMRLGDMQAKPHQRITKYPLLLKAILKTTEDTHTQGTLHRMLNSVGQFLDSINDYLQFKDDELALFDLSQRIEGYETQGMNEEIDKFIQEACRFDLTSPVQGMGPTVIRKLLMEETLKVRGRKDSKLEVVALLFTDVLLLTKSQKKSEKHKVVRPPVSLERTHCAELKDGYSFVLVEASDLGCAVNVYSVSAPSPESCTAWVSAINQAKEALDTLRRNQNQPKPKEPSEPTELEETETLTSPIIQVSENKEEGVEEQSEFTGTLSQVTPDLKITGNHLVSEEYLPVEAEVQNSHIPVIHASSLNKQMQNRDKKSPDETMQQSRGTESREYDQQEDMSVNERRVTWSHKPTDLNGISEDSENNKSNGPHSQESTSWQESWKSGEVDEALSESSRFYRKLKSPRLRRKRIMNAQPAVPPQGSRRMSDGIESAKILPNRNSSSNSDSDGNNSQRRPSDTASKPQDSHLVLKLGSLMRNPGVFWNASTERSSPDLQTLSEPELPKESPQNSPKFTRKKSQRRASVPEAIYTNSQSLPQNIPPRLSPSPPTAPDPRIHPSPLQGLLARAKERDRDRGVAKKEGKPAGNKNSLQSPFSVSSTPSPSPSEAEEQDLLRLHRGRESSVDGPEIEWRNSPVTPMGASVDWPGWCFDDAEVLEFLRPSDQTDWFNQTLTEFQDTPRHEDGEYSEV</sequence>
<keyword evidence="5" id="KW-1185">Reference proteome</keyword>
<dbReference type="PROSITE" id="PS50010">
    <property type="entry name" value="DH_2"/>
    <property type="match status" value="1"/>
</dbReference>
<feature type="domain" description="PH" evidence="2">
    <location>
        <begin position="400"/>
        <end position="500"/>
    </location>
</feature>
<dbReference type="SMART" id="SM00233">
    <property type="entry name" value="PH"/>
    <property type="match status" value="1"/>
</dbReference>